<feature type="transmembrane region" description="Helical" evidence="6">
    <location>
        <begin position="383"/>
        <end position="404"/>
    </location>
</feature>
<dbReference type="EMBL" id="KZ613783">
    <property type="protein sequence ID" value="PMD62276.1"/>
    <property type="molecule type" value="Genomic_DNA"/>
</dbReference>
<evidence type="ECO:0000313" key="8">
    <source>
        <dbReference type="Proteomes" id="UP000235371"/>
    </source>
</evidence>
<feature type="transmembrane region" description="Helical" evidence="6">
    <location>
        <begin position="240"/>
        <end position="262"/>
    </location>
</feature>
<evidence type="ECO:0000256" key="6">
    <source>
        <dbReference type="SAM" id="Phobius"/>
    </source>
</evidence>
<keyword evidence="8" id="KW-1185">Reference proteome</keyword>
<dbReference type="RefSeq" id="XP_024739180.1">
    <property type="nucleotide sequence ID" value="XM_024882773.1"/>
</dbReference>
<feature type="transmembrane region" description="Helical" evidence="6">
    <location>
        <begin position="274"/>
        <end position="291"/>
    </location>
</feature>
<dbReference type="Proteomes" id="UP000235371">
    <property type="component" value="Unassembled WGS sequence"/>
</dbReference>
<keyword evidence="3 6" id="KW-1133">Transmembrane helix</keyword>
<evidence type="ECO:0000313" key="7">
    <source>
        <dbReference type="EMBL" id="PMD62276.1"/>
    </source>
</evidence>
<dbReference type="Pfam" id="PF04142">
    <property type="entry name" value="Nuc_sug_transp"/>
    <property type="match status" value="1"/>
</dbReference>
<gene>
    <name evidence="7" type="ORF">K444DRAFT_627235</name>
</gene>
<keyword evidence="2 6" id="KW-0812">Transmembrane</keyword>
<dbReference type="GO" id="GO:0000139">
    <property type="term" value="C:Golgi membrane"/>
    <property type="evidence" value="ECO:0007669"/>
    <property type="project" value="InterPro"/>
</dbReference>
<comment type="subcellular location">
    <subcellularLocation>
        <location evidence="1">Membrane</location>
        <topology evidence="1">Multi-pass membrane protein</topology>
    </subcellularLocation>
</comment>
<dbReference type="PANTHER" id="PTHR10231">
    <property type="entry name" value="NUCLEOTIDE-SUGAR TRANSMEMBRANE TRANSPORTER"/>
    <property type="match status" value="1"/>
</dbReference>
<proteinExistence type="predicted"/>
<feature type="region of interest" description="Disordered" evidence="5">
    <location>
        <begin position="754"/>
        <end position="792"/>
    </location>
</feature>
<dbReference type="OrthoDB" id="408493at2759"/>
<dbReference type="AlphaFoldDB" id="A0A2J6TGW7"/>
<organism evidence="7 8">
    <name type="scientific">Hyaloscypha bicolor E</name>
    <dbReference type="NCBI Taxonomy" id="1095630"/>
    <lineage>
        <taxon>Eukaryota</taxon>
        <taxon>Fungi</taxon>
        <taxon>Dikarya</taxon>
        <taxon>Ascomycota</taxon>
        <taxon>Pezizomycotina</taxon>
        <taxon>Leotiomycetes</taxon>
        <taxon>Helotiales</taxon>
        <taxon>Hyaloscyphaceae</taxon>
        <taxon>Hyaloscypha</taxon>
        <taxon>Hyaloscypha bicolor</taxon>
    </lineage>
</organism>
<evidence type="ECO:0000256" key="2">
    <source>
        <dbReference type="ARBA" id="ARBA00022692"/>
    </source>
</evidence>
<feature type="transmembrane region" description="Helical" evidence="6">
    <location>
        <begin position="47"/>
        <end position="69"/>
    </location>
</feature>
<feature type="transmembrane region" description="Helical" evidence="6">
    <location>
        <begin position="335"/>
        <end position="354"/>
    </location>
</feature>
<feature type="transmembrane region" description="Helical" evidence="6">
    <location>
        <begin position="360"/>
        <end position="378"/>
    </location>
</feature>
<dbReference type="InParanoid" id="A0A2J6TGW7"/>
<keyword evidence="4 6" id="KW-0472">Membrane</keyword>
<protein>
    <recommendedName>
        <fullName evidence="9">UDP-galactose transporter</fullName>
    </recommendedName>
</protein>
<evidence type="ECO:0000256" key="1">
    <source>
        <dbReference type="ARBA" id="ARBA00004141"/>
    </source>
</evidence>
<dbReference type="STRING" id="1095630.A0A2J6TGW7"/>
<feature type="transmembrane region" description="Helical" evidence="6">
    <location>
        <begin position="12"/>
        <end position="35"/>
    </location>
</feature>
<name>A0A2J6TGW7_9HELO</name>
<dbReference type="GO" id="GO:0015165">
    <property type="term" value="F:pyrimidine nucleotide-sugar transmembrane transporter activity"/>
    <property type="evidence" value="ECO:0007669"/>
    <property type="project" value="InterPro"/>
</dbReference>
<feature type="transmembrane region" description="Helical" evidence="6">
    <location>
        <begin position="186"/>
        <end position="204"/>
    </location>
</feature>
<evidence type="ECO:0000256" key="3">
    <source>
        <dbReference type="ARBA" id="ARBA00022989"/>
    </source>
</evidence>
<accession>A0A2J6TGW7</accession>
<evidence type="ECO:0000256" key="4">
    <source>
        <dbReference type="ARBA" id="ARBA00023136"/>
    </source>
</evidence>
<evidence type="ECO:0000256" key="5">
    <source>
        <dbReference type="SAM" id="MobiDB-lite"/>
    </source>
</evidence>
<dbReference type="InterPro" id="IPR007271">
    <property type="entry name" value="Nuc_sug_transpt"/>
</dbReference>
<reference evidence="7 8" key="1">
    <citation type="submission" date="2016-04" db="EMBL/GenBank/DDBJ databases">
        <title>A degradative enzymes factory behind the ericoid mycorrhizal symbiosis.</title>
        <authorList>
            <consortium name="DOE Joint Genome Institute"/>
            <person name="Martino E."/>
            <person name="Morin E."/>
            <person name="Grelet G."/>
            <person name="Kuo A."/>
            <person name="Kohler A."/>
            <person name="Daghino S."/>
            <person name="Barry K."/>
            <person name="Choi C."/>
            <person name="Cichocki N."/>
            <person name="Clum A."/>
            <person name="Copeland A."/>
            <person name="Hainaut M."/>
            <person name="Haridas S."/>
            <person name="Labutti K."/>
            <person name="Lindquist E."/>
            <person name="Lipzen A."/>
            <person name="Khouja H.-R."/>
            <person name="Murat C."/>
            <person name="Ohm R."/>
            <person name="Olson A."/>
            <person name="Spatafora J."/>
            <person name="Veneault-Fourrey C."/>
            <person name="Henrissat B."/>
            <person name="Grigoriev I."/>
            <person name="Martin F."/>
            <person name="Perotto S."/>
        </authorList>
    </citation>
    <scope>NUCLEOTIDE SEQUENCE [LARGE SCALE GENOMIC DNA]</scope>
    <source>
        <strain evidence="7 8">E</strain>
    </source>
</reference>
<sequence>MQVPQFPESWQIGLQSAAYLSALCLVAIQVGIGIIMKSSQTGGKYTFSSSGLVIISEFLKMILSASLLLRHCMKQSRNRAEESGPGYALLIPVAPSPRSSSPDELIGLKSIEEEEEKASQETLREDVELGHDIPVLKTNLFVSWVAALGEVSVETRYGFANLALLYCLINNTIFVSYKLADPGTIALTRSGVIFITAFVMVTALRSKITTVQWVAIVIQLCGLITTQYRPEVGSSYPYSTYIVLLAQVFVSSVAGVYNQSLLKGDSASLHAQNTMLYAFGVVINAMIHTTIRIVKPEEPSLFAGYTNLPSYLVILSNVFIGLAITAVYKYADAVIKCLATAVATGILLFLSPAISGTSMTPLAVPGGLIVFISSWLYVTSPAVLIKFIILPFATITTILIITLLETVSFSDHISKPTSPNTSIIHSPFNTTLGFMKWNHHLPDRIPLIQKYEPFFHTIHYSMPLPDEKDSELHNLTHDAWQNPLVNYVQIARTMQFILDQPANSSANEITGLLFLHFDAWIDPLSFATEDFSKIWIAYTQAYGGPQYICGTSRAQFGGWVGLNADRNWHYPLLSAQVDLASANTSYIFNKDEWCIGWSDIYYIPREYFADYVYLAAFYGAQNAFHELVIPSIMRIIDQTRRRKDFSSIINYLGHCFGGCCAPGADMNQLMSHRCGHKLDYLGNWDVINAHYERLDKEAERLGTEVEERETVRWGNFSAFGKSLTEGERRRLAEMVVRPPPNHWRWDQINFAFNETGLEPPPAAGPGKERNEGEAKSERSVDDGSEGTENSKEWLASLVSSKMRKRKSSNDMVDGLWAWRVVYRSL</sequence>
<feature type="transmembrane region" description="Helical" evidence="6">
    <location>
        <begin position="159"/>
        <end position="180"/>
    </location>
</feature>
<feature type="transmembrane region" description="Helical" evidence="6">
    <location>
        <begin position="211"/>
        <end position="228"/>
    </location>
</feature>
<evidence type="ECO:0008006" key="9">
    <source>
        <dbReference type="Google" id="ProtNLM"/>
    </source>
</evidence>
<feature type="compositionally biased region" description="Basic and acidic residues" evidence="5">
    <location>
        <begin position="766"/>
        <end position="781"/>
    </location>
</feature>
<dbReference type="GeneID" id="36590850"/>
<feature type="transmembrane region" description="Helical" evidence="6">
    <location>
        <begin position="311"/>
        <end position="328"/>
    </location>
</feature>